<keyword evidence="3" id="KW-0378">Hydrolase</keyword>
<keyword evidence="7" id="KW-1185">Reference proteome</keyword>
<reference evidence="6" key="1">
    <citation type="submission" date="2021-07" db="EMBL/GenBank/DDBJ databases">
        <title>Complete genome sequence of Crassaminicella sp. 143-21, isolated from a deep-sea hydrothermal vent.</title>
        <authorList>
            <person name="Li X."/>
        </authorList>
    </citation>
    <scope>NUCLEOTIDE SEQUENCE</scope>
    <source>
        <strain evidence="6">143-21</strain>
    </source>
</reference>
<accession>A0ABX8RG05</accession>
<evidence type="ECO:0000313" key="6">
    <source>
        <dbReference type="EMBL" id="QXM06830.1"/>
    </source>
</evidence>
<evidence type="ECO:0000313" key="7">
    <source>
        <dbReference type="Proteomes" id="UP000886818"/>
    </source>
</evidence>
<dbReference type="PANTHER" id="PTHR42994">
    <property type="entry name" value="PEPTIDASE T"/>
    <property type="match status" value="1"/>
</dbReference>
<dbReference type="InterPro" id="IPR008007">
    <property type="entry name" value="Peptidase_M42"/>
</dbReference>
<dbReference type="RefSeq" id="WP_218283523.1">
    <property type="nucleotide sequence ID" value="NZ_CP078093.1"/>
</dbReference>
<protein>
    <submittedName>
        <fullName evidence="6">M20/M25/M40 family metallo-hydrolase</fullName>
    </submittedName>
</protein>
<dbReference type="EMBL" id="CP078093">
    <property type="protein sequence ID" value="QXM06830.1"/>
    <property type="molecule type" value="Genomic_DNA"/>
</dbReference>
<dbReference type="Proteomes" id="UP000886818">
    <property type="component" value="Chromosome"/>
</dbReference>
<dbReference type="PANTHER" id="PTHR42994:SF2">
    <property type="entry name" value="PEPTIDASE"/>
    <property type="match status" value="1"/>
</dbReference>
<feature type="domain" description="Peptidase M20 dimerisation" evidence="5">
    <location>
        <begin position="182"/>
        <end position="273"/>
    </location>
</feature>
<keyword evidence="2" id="KW-0479">Metal-binding</keyword>
<organism evidence="6 7">
    <name type="scientific">Crassaminicella indica</name>
    <dbReference type="NCBI Taxonomy" id="2855394"/>
    <lineage>
        <taxon>Bacteria</taxon>
        <taxon>Bacillati</taxon>
        <taxon>Bacillota</taxon>
        <taxon>Clostridia</taxon>
        <taxon>Eubacteriales</taxon>
        <taxon>Clostridiaceae</taxon>
        <taxon>Crassaminicella</taxon>
    </lineage>
</organism>
<evidence type="ECO:0000256" key="2">
    <source>
        <dbReference type="ARBA" id="ARBA00022723"/>
    </source>
</evidence>
<dbReference type="InterPro" id="IPR011650">
    <property type="entry name" value="Peptidase_M20_dimer"/>
</dbReference>
<comment type="similarity">
    <text evidence="4">Belongs to the peptidase M42 family.</text>
</comment>
<gene>
    <name evidence="6" type="ORF">KVH43_03660</name>
</gene>
<evidence type="ECO:0000256" key="4">
    <source>
        <dbReference type="PIRNR" id="PIRNR001123"/>
    </source>
</evidence>
<evidence type="ECO:0000259" key="5">
    <source>
        <dbReference type="Pfam" id="PF07687"/>
    </source>
</evidence>
<dbReference type="PIRSF" id="PIRSF001123">
    <property type="entry name" value="PepA_GA"/>
    <property type="match status" value="1"/>
</dbReference>
<evidence type="ECO:0000256" key="3">
    <source>
        <dbReference type="ARBA" id="ARBA00022801"/>
    </source>
</evidence>
<dbReference type="Pfam" id="PF07687">
    <property type="entry name" value="M20_dimer"/>
    <property type="match status" value="1"/>
</dbReference>
<dbReference type="InterPro" id="IPR010162">
    <property type="entry name" value="PepT-like"/>
</dbReference>
<dbReference type="Pfam" id="PF01546">
    <property type="entry name" value="Peptidase_M20"/>
    <property type="match status" value="1"/>
</dbReference>
<comment type="cofactor">
    <cofactor evidence="1">
        <name>Zn(2+)</name>
        <dbReference type="ChEBI" id="CHEBI:29105"/>
    </cofactor>
</comment>
<sequence>MINKERIVNEFLKYVQIDSPTKREGQFANFIAKELKNIGLEVHIDNAGEKVGSDTGNVIARLEGSKDIEPILFSCHMDTVSPGEGIKPVVKDGVIYSDGTTVLGGDDKAGIAAVVEALKVIKEKNIEHGPIEVVFSIYEEGGLFGAKNLDYTKIQSKRAFVLDSGGDPGQIIIKGPAQDKINAKIIGKPAHAGVCPEEGISAIQVAARAISSMNLLRIDEETTANVGVIQGGKVTNIVCPEVEIKAEARSLNNEKLDKQTAHMVKCLEEAAKEFKAEVEIDTKRMYSAFSIDEDDEIVNIVRKACENIGLKPFTQASGGGSDTNILNGHGIKAVNLGIGEKKPHTLEEHLKIEDLVNSARLVVEIIRTV</sequence>
<evidence type="ECO:0000256" key="1">
    <source>
        <dbReference type="ARBA" id="ARBA00001947"/>
    </source>
</evidence>
<name>A0ABX8RG05_9CLOT</name>
<proteinExistence type="inferred from homology"/>
<dbReference type="NCBIfam" id="TIGR01883">
    <property type="entry name" value="PepT-like"/>
    <property type="match status" value="1"/>
</dbReference>
<dbReference type="InterPro" id="IPR002933">
    <property type="entry name" value="Peptidase_M20"/>
</dbReference>